<evidence type="ECO:0000313" key="3">
    <source>
        <dbReference type="Proteomes" id="UP000007488"/>
    </source>
</evidence>
<dbReference type="Gene3D" id="1.10.10.60">
    <property type="entry name" value="Homeodomain-like"/>
    <property type="match status" value="1"/>
</dbReference>
<keyword evidence="3" id="KW-1185">Reference proteome</keyword>
<dbReference type="GO" id="GO:0004803">
    <property type="term" value="F:transposase activity"/>
    <property type="evidence" value="ECO:0007669"/>
    <property type="project" value="InterPro"/>
</dbReference>
<dbReference type="GO" id="GO:0003677">
    <property type="term" value="F:DNA binding"/>
    <property type="evidence" value="ECO:0007669"/>
    <property type="project" value="InterPro"/>
</dbReference>
<dbReference type="SUPFAM" id="SSF50610">
    <property type="entry name" value="mu transposase, C-terminal domain"/>
    <property type="match status" value="1"/>
</dbReference>
<dbReference type="InterPro" id="IPR015378">
    <property type="entry name" value="Transposase-like_Mu_C"/>
</dbReference>
<name>F0T0P2_SYNGF</name>
<dbReference type="PANTHER" id="PTHR35004">
    <property type="entry name" value="TRANSPOSASE RV3428C-RELATED"/>
    <property type="match status" value="1"/>
</dbReference>
<dbReference type="Proteomes" id="UP000007488">
    <property type="component" value="Chromosome"/>
</dbReference>
<dbReference type="eggNOG" id="COG2801">
    <property type="taxonomic scope" value="Bacteria"/>
</dbReference>
<dbReference type="Pfam" id="PF02914">
    <property type="entry name" value="DDE_2"/>
    <property type="match status" value="1"/>
</dbReference>
<gene>
    <name evidence="2" type="ordered locus">Sgly_0750</name>
</gene>
<dbReference type="InterPro" id="IPR012337">
    <property type="entry name" value="RNaseH-like_sf"/>
</dbReference>
<reference evidence="2 3" key="1">
    <citation type="journal article" date="2011" name="Stand. Genomic Sci.">
        <title>Complete genome sequence of Syntrophobotulus glycolicus type strain (FlGlyR).</title>
        <authorList>
            <person name="Han C."/>
            <person name="Mwirichia R."/>
            <person name="Chertkov O."/>
            <person name="Held B."/>
            <person name="Lapidus A."/>
            <person name="Nolan M."/>
            <person name="Lucas S."/>
            <person name="Hammon N."/>
            <person name="Deshpande S."/>
            <person name="Cheng J.F."/>
            <person name="Tapia R."/>
            <person name="Goodwin L."/>
            <person name="Pitluck S."/>
            <person name="Huntemann M."/>
            <person name="Liolios K."/>
            <person name="Ivanova N."/>
            <person name="Pagani I."/>
            <person name="Mavromatis K."/>
            <person name="Ovchinikova G."/>
            <person name="Pati A."/>
            <person name="Chen A."/>
            <person name="Palaniappan K."/>
            <person name="Land M."/>
            <person name="Hauser L."/>
            <person name="Brambilla E.M."/>
            <person name="Rohde M."/>
            <person name="Spring S."/>
            <person name="Sikorski J."/>
            <person name="Goker M."/>
            <person name="Woyke T."/>
            <person name="Bristow J."/>
            <person name="Eisen J.A."/>
            <person name="Markowitz V."/>
            <person name="Hugenholtz P."/>
            <person name="Kyrpides N.C."/>
            <person name="Klenk H.P."/>
            <person name="Detter J.C."/>
        </authorList>
    </citation>
    <scope>NUCLEOTIDE SEQUENCE [LARGE SCALE GENOMIC DNA]</scope>
    <source>
        <strain evidence="3">DSM 8271 / FlGlyR</strain>
    </source>
</reference>
<dbReference type="InterPro" id="IPR001584">
    <property type="entry name" value="Integrase_cat-core"/>
</dbReference>
<dbReference type="KEGG" id="sgy:Sgly_0750"/>
<dbReference type="Gene3D" id="2.30.30.130">
    <property type="entry name" value="Transposase, Mu, C-terminal"/>
    <property type="match status" value="1"/>
</dbReference>
<dbReference type="EMBL" id="CP002547">
    <property type="protein sequence ID" value="ADY55107.1"/>
    <property type="molecule type" value="Genomic_DNA"/>
</dbReference>
<dbReference type="PROSITE" id="PS50994">
    <property type="entry name" value="INTEGRASE"/>
    <property type="match status" value="1"/>
</dbReference>
<dbReference type="Gene3D" id="3.30.420.10">
    <property type="entry name" value="Ribonuclease H-like superfamily/Ribonuclease H"/>
    <property type="match status" value="1"/>
</dbReference>
<dbReference type="GO" id="GO:0015074">
    <property type="term" value="P:DNA integration"/>
    <property type="evidence" value="ECO:0007669"/>
    <property type="project" value="InterPro"/>
</dbReference>
<reference evidence="3" key="2">
    <citation type="submission" date="2011-02" db="EMBL/GenBank/DDBJ databases">
        <title>The complete genome of Syntrophobotulus glycolicus DSM 8271.</title>
        <authorList>
            <person name="Lucas S."/>
            <person name="Copeland A."/>
            <person name="Lapidus A."/>
            <person name="Bruce D."/>
            <person name="Goodwin L."/>
            <person name="Pitluck S."/>
            <person name="Kyrpides N."/>
            <person name="Mavromatis K."/>
            <person name="Pagani I."/>
            <person name="Ivanova N."/>
            <person name="Mikhailova N."/>
            <person name="Chertkov O."/>
            <person name="Held B."/>
            <person name="Detter J.C."/>
            <person name="Tapia R."/>
            <person name="Han C."/>
            <person name="Land M."/>
            <person name="Hauser L."/>
            <person name="Markowitz V."/>
            <person name="Cheng J.-F."/>
            <person name="Hugenholtz P."/>
            <person name="Woyke T."/>
            <person name="Wu D."/>
            <person name="Spring S."/>
            <person name="Schroeder M."/>
            <person name="Brambilla E."/>
            <person name="Klenk H.-P."/>
            <person name="Eisen J.A."/>
        </authorList>
    </citation>
    <scope>NUCLEOTIDE SEQUENCE [LARGE SCALE GENOMIC DNA]</scope>
    <source>
        <strain evidence="3">DSM 8271 / FlGlyR</strain>
    </source>
</reference>
<dbReference type="AlphaFoldDB" id="F0T0P2"/>
<protein>
    <submittedName>
        <fullName evidence="2">Transposase-like Mu</fullName>
    </submittedName>
</protein>
<proteinExistence type="predicted"/>
<dbReference type="GO" id="GO:0006313">
    <property type="term" value="P:DNA transposition"/>
    <property type="evidence" value="ECO:0007669"/>
    <property type="project" value="InterPro"/>
</dbReference>
<dbReference type="InterPro" id="IPR009004">
    <property type="entry name" value="Transposase_Mu_C"/>
</dbReference>
<dbReference type="PANTHER" id="PTHR35004:SF6">
    <property type="entry name" value="TRANSPOSASE"/>
    <property type="match status" value="1"/>
</dbReference>
<organism evidence="2 3">
    <name type="scientific">Syntrophobotulus glycolicus (strain DSM 8271 / FlGlyR)</name>
    <dbReference type="NCBI Taxonomy" id="645991"/>
    <lineage>
        <taxon>Bacteria</taxon>
        <taxon>Bacillati</taxon>
        <taxon>Bacillota</taxon>
        <taxon>Clostridia</taxon>
        <taxon>Eubacteriales</taxon>
        <taxon>Desulfitobacteriaceae</taxon>
        <taxon>Syntrophobotulus</taxon>
    </lineage>
</organism>
<dbReference type="HOGENOM" id="CLU_401527_0_0_9"/>
<feature type="domain" description="Integrase catalytic" evidence="1">
    <location>
        <begin position="277"/>
        <end position="497"/>
    </location>
</feature>
<evidence type="ECO:0000313" key="2">
    <source>
        <dbReference type="EMBL" id="ADY55107.1"/>
    </source>
</evidence>
<accession>F0T0P2</accession>
<dbReference type="SUPFAM" id="SSF53098">
    <property type="entry name" value="Ribonuclease H-like"/>
    <property type="match status" value="1"/>
</dbReference>
<dbReference type="STRING" id="645991.Sgly_0750"/>
<dbReference type="RefSeq" id="WP_013623978.1">
    <property type="nucleotide sequence ID" value="NC_015172.1"/>
</dbReference>
<dbReference type="Pfam" id="PF09299">
    <property type="entry name" value="Mu-transpos_C"/>
    <property type="match status" value="1"/>
</dbReference>
<dbReference type="InterPro" id="IPR036397">
    <property type="entry name" value="RNaseH_sf"/>
</dbReference>
<dbReference type="InterPro" id="IPR004189">
    <property type="entry name" value="Phage_Mu_transposase"/>
</dbReference>
<evidence type="ECO:0000259" key="1">
    <source>
        <dbReference type="PROSITE" id="PS50994"/>
    </source>
</evidence>
<sequence length="683" mass="79795">MPEDIFLMIEDAAELEGIKYNTLLQRILRNPENFKTKTMSALSGGKDRVLVGLSSLSPKARKLYIKNQMNEIIPGMVEDKTFGSIMPWYMEVDVNWYIENNKQQFYEAVELCNRISEFILYRGANKTEFAENLAKSLEISKRSLYDYCKKYTEANSWAEKQAAKDGQSYDYFKVLALCRKPSKKYKFPSLSTEVKTFINGIWYNEDFSRNQGTVDMVYTTLERQAAEKSWEIPSYSTVARYINFEMNVNMGEPVKYYQTFGEREFKRDKMVKASRNTKALPVMGLIQGDGHTFDCWVKYTHPNGKVSAVKPVLVGWVDTRTRVIVGKRICYHSNAQVIKQSLIDMLYTYGVPEYMLIDNGKDYTAENMTGRNRKERISFDSETVGFYKSIGIKDDIRSLPYQPWSKAQIERFFGTVCSRFTKWLSSYTGTLTGRKTAAKVKKDIPNLLEKDLLLSMEEFAAIFEKWVKEEYHQRNHSGLKRMKEAYIKPLELFEKAVEKYVKAPPPKSYAAMLMMKAERVHVYNIGIRKFGYEYRAAELCDYIDKKVDIKWDENDITRLYVYNLDGQKICEAESQELLLIAPKIPQKALEDHIKMQKQQLKSIRDRANKYTTPLEELAENYRSHKSTFSPLISNEPVKNVVTLPVDKQYREDITEKKTRRQRKENEYFKEQAEEALQKLRNLS</sequence>